<accession>A0ABN7YC73</accession>
<reference evidence="2 3" key="1">
    <citation type="submission" date="2021-08" db="EMBL/GenBank/DDBJ databases">
        <authorList>
            <person name="Peeters C."/>
        </authorList>
    </citation>
    <scope>NUCLEOTIDE SEQUENCE [LARGE SCALE GENOMIC DNA]</scope>
    <source>
        <strain evidence="2 3">LMG 32289</strain>
    </source>
</reference>
<dbReference type="Proteomes" id="UP000706525">
    <property type="component" value="Unassembled WGS sequence"/>
</dbReference>
<organism evidence="2 3">
    <name type="scientific">Cupriavidus pampae</name>
    <dbReference type="NCBI Taxonomy" id="659251"/>
    <lineage>
        <taxon>Bacteria</taxon>
        <taxon>Pseudomonadati</taxon>
        <taxon>Pseudomonadota</taxon>
        <taxon>Betaproteobacteria</taxon>
        <taxon>Burkholderiales</taxon>
        <taxon>Burkholderiaceae</taxon>
        <taxon>Cupriavidus</taxon>
    </lineage>
</organism>
<proteinExistence type="predicted"/>
<name>A0ABN7YC73_9BURK</name>
<dbReference type="RefSeq" id="WP_223987420.1">
    <property type="nucleotide sequence ID" value="NZ_CAJZAG010000004.1"/>
</dbReference>
<evidence type="ECO:0000259" key="1">
    <source>
        <dbReference type="Pfam" id="PF07693"/>
    </source>
</evidence>
<dbReference type="Pfam" id="PF07693">
    <property type="entry name" value="KAP_NTPase"/>
    <property type="match status" value="1"/>
</dbReference>
<protein>
    <recommendedName>
        <fullName evidence="1">KAP NTPase domain-containing protein</fullName>
    </recommendedName>
</protein>
<sequence>MDHAAAQKAFRKCLSEPQRFPVIAVKGPWGSGKTHLWLETEKWLKEAAGEPNTRAGIYCSLFGLNSVEDIRKSLLTSMMDESAPTLSTAGKVMGALGTGLFEFVGTYVPGVGAAAKVGASAMTALTDVYTNKHLAGRRIILDDMERRGGLLTIVAILGLIDFLRGAGAQVVVLFNDERIRDDASKELKTFREKAFNVELEVRPSVQEAFDIAYGKSSFAFEKELRQAYVRFGITNIRVAERIVEAAGHIFAGQEPSTGFGAIVKETMPAIVVATGLFYEALPGWPLLAEVVETLLSRGEEQTNNRHREPVYPPEDMLASYLGKVEPEFFSLVALHVSTGALVETELRHYWMRRRVREEADELHKSIFWSPVISVDQIIDSGDALMKKIEYLDGRRLGKLSNGFSHRGITYLEKIASDAEERFYTKLAMSRIKPVAPPVQLEEHDFRGLLELKKALLDATDKRFYLSADIYDAVQRATREDFEFVFGSDERDVFWLGVLFLKAWLDEVDENWNGPIGQALRYVLDRPDADRRYAIFYRELAIDGESRGMSTLRFPQLLRGTRWSFESAPIPTAP</sequence>
<gene>
    <name evidence="2" type="ORF">LMG32289_02231</name>
</gene>
<evidence type="ECO:0000313" key="2">
    <source>
        <dbReference type="EMBL" id="CAG9171028.1"/>
    </source>
</evidence>
<feature type="domain" description="KAP NTPase" evidence="1">
    <location>
        <begin position="11"/>
        <end position="77"/>
    </location>
</feature>
<dbReference type="EMBL" id="CAJZAG010000004">
    <property type="protein sequence ID" value="CAG9171028.1"/>
    <property type="molecule type" value="Genomic_DNA"/>
</dbReference>
<keyword evidence="3" id="KW-1185">Reference proteome</keyword>
<dbReference type="InterPro" id="IPR011646">
    <property type="entry name" value="KAP_P-loop"/>
</dbReference>
<evidence type="ECO:0000313" key="3">
    <source>
        <dbReference type="Proteomes" id="UP000706525"/>
    </source>
</evidence>
<comment type="caution">
    <text evidence="2">The sequence shown here is derived from an EMBL/GenBank/DDBJ whole genome shotgun (WGS) entry which is preliminary data.</text>
</comment>